<evidence type="ECO:0000313" key="3">
    <source>
        <dbReference type="EMBL" id="CAE7744365.1"/>
    </source>
</evidence>
<evidence type="ECO:0000259" key="2">
    <source>
        <dbReference type="Pfam" id="PF07808"/>
    </source>
</evidence>
<feature type="region of interest" description="Disordered" evidence="1">
    <location>
        <begin position="165"/>
        <end position="233"/>
    </location>
</feature>
<dbReference type="EMBL" id="CAJNIZ010046282">
    <property type="protein sequence ID" value="CAE7744365.1"/>
    <property type="molecule type" value="Genomic_DNA"/>
</dbReference>
<organism evidence="3 4">
    <name type="scientific">Symbiodinium pilosum</name>
    <name type="common">Dinoflagellate</name>
    <dbReference type="NCBI Taxonomy" id="2952"/>
    <lineage>
        <taxon>Eukaryota</taxon>
        <taxon>Sar</taxon>
        <taxon>Alveolata</taxon>
        <taxon>Dinophyceae</taxon>
        <taxon>Suessiales</taxon>
        <taxon>Symbiodiniaceae</taxon>
        <taxon>Symbiodinium</taxon>
    </lineage>
</organism>
<dbReference type="InterPro" id="IPR012916">
    <property type="entry name" value="RED_N"/>
</dbReference>
<proteinExistence type="predicted"/>
<comment type="caution">
    <text evidence="3">The sequence shown here is derived from an EMBL/GenBank/DDBJ whole genome shotgun (WGS) entry which is preliminary data.</text>
</comment>
<dbReference type="AlphaFoldDB" id="A0A812XH85"/>
<sequence length="399" mass="44459">MVAKNVWLTVVETLHPHHSTFKERVQKMGKAIAQGHRIRNAPSVFLPGRMAFEFDTDLEMGKTDIPRIVYMSKEEVPISEMGKRSSGMLPETAIKVRDAMQKAAEDKKRRKEQKNMGGGASYATAQKVEASKVKARDSDNDIFSGAGAFDVNEIVQKARAEQAAKREKAGIKQEEEQPPPKLKKSSYFDDAGDEKYRKAPDRQLDLEEIEVEESTLEPGEFHKPTGRFEPSKKFRGARKNWVFKLGEEGLGYYEEVPPKKVKPAEPKKPEKDPRKRKQAASSSAAQGMGNPGNEAYDELFPSAMMGGAMMTTHSDDSDDEDGKKKKQKGKDGKKGTVEDSVAANKKGAEAKKKKMNENQQWQKIDNMIKKGKVTSMESMEAQASKKTGKTSHLATPAFF</sequence>
<feature type="compositionally biased region" description="Basic and acidic residues" evidence="1">
    <location>
        <begin position="165"/>
        <end position="175"/>
    </location>
</feature>
<feature type="compositionally biased region" description="Basic and acidic residues" evidence="1">
    <location>
        <begin position="256"/>
        <end position="273"/>
    </location>
</feature>
<evidence type="ECO:0000256" key="1">
    <source>
        <dbReference type="SAM" id="MobiDB-lite"/>
    </source>
</evidence>
<dbReference type="Proteomes" id="UP000649617">
    <property type="component" value="Unassembled WGS sequence"/>
</dbReference>
<name>A0A812XH85_SYMPI</name>
<gene>
    <name evidence="3" type="primary">IK</name>
    <name evidence="3" type="ORF">SPIL2461_LOCUS21462</name>
</gene>
<reference evidence="3" key="1">
    <citation type="submission" date="2021-02" db="EMBL/GenBank/DDBJ databases">
        <authorList>
            <person name="Dougan E. K."/>
            <person name="Rhodes N."/>
            <person name="Thang M."/>
            <person name="Chan C."/>
        </authorList>
    </citation>
    <scope>NUCLEOTIDE SEQUENCE</scope>
</reference>
<protein>
    <submittedName>
        <fullName evidence="3">IK protein</fullName>
    </submittedName>
</protein>
<feature type="compositionally biased region" description="Basic and acidic residues" evidence="1">
    <location>
        <begin position="193"/>
        <end position="205"/>
    </location>
</feature>
<keyword evidence="4" id="KW-1185">Reference proteome</keyword>
<dbReference type="OrthoDB" id="3366823at2759"/>
<feature type="compositionally biased region" description="Acidic residues" evidence="1">
    <location>
        <begin position="206"/>
        <end position="215"/>
    </location>
</feature>
<accession>A0A812XH85</accession>
<dbReference type="Pfam" id="PF07808">
    <property type="entry name" value="RED_N"/>
    <property type="match status" value="1"/>
</dbReference>
<evidence type="ECO:0000313" key="4">
    <source>
        <dbReference type="Proteomes" id="UP000649617"/>
    </source>
</evidence>
<feature type="domain" description="RED-like N-terminal" evidence="2">
    <location>
        <begin position="25"/>
        <end position="80"/>
    </location>
</feature>
<feature type="region of interest" description="Disordered" evidence="1">
    <location>
        <begin position="252"/>
        <end position="399"/>
    </location>
</feature>
<feature type="region of interest" description="Disordered" evidence="1">
    <location>
        <begin position="101"/>
        <end position="126"/>
    </location>
</feature>